<protein>
    <submittedName>
        <fullName evidence="1">Uncharacterized protein</fullName>
    </submittedName>
</protein>
<sequence>MFPLRTFWRITCSFRIPSSVSLRSSSFSNHIRHQNSGKEENEQVVFDSVVNRAFRHVYFRTLPLRRQPELKGKEKEICESIEAEARQLCWKHRERVVDDRSAAHIHLSSMALSTYKTLLPFLDSNEERTLNIVGRGFGLADVNSSSKSGLQWILQFMLLVSLNKLSTLKRMAENIERDFGKSFDIIQESEVDSNNKLVAHQMIVRRCLYNDFFVAEGYPQVTRLFCALDRSYFGEVKEKRHGVRFTLSQTLVDSDSCIFRLEKTRR</sequence>
<dbReference type="OrthoDB" id="4402at2759"/>
<name>A0A9C7UMZ2_9RHOD</name>
<dbReference type="InterPro" id="IPR026002">
    <property type="entry name" value="ATC_hydrolase-like"/>
</dbReference>
<dbReference type="AlphaFoldDB" id="A0A9C7UMZ2"/>
<proteinExistence type="predicted"/>
<organism evidence="1 2">
    <name type="scientific">Galdieria partita</name>
    <dbReference type="NCBI Taxonomy" id="83374"/>
    <lineage>
        <taxon>Eukaryota</taxon>
        <taxon>Rhodophyta</taxon>
        <taxon>Bangiophyceae</taxon>
        <taxon>Galdieriales</taxon>
        <taxon>Galdieriaceae</taxon>
        <taxon>Galdieria</taxon>
    </lineage>
</organism>
<evidence type="ECO:0000313" key="2">
    <source>
        <dbReference type="Proteomes" id="UP001061958"/>
    </source>
</evidence>
<keyword evidence="2" id="KW-1185">Reference proteome</keyword>
<reference evidence="1" key="2">
    <citation type="submission" date="2022-01" db="EMBL/GenBank/DDBJ databases">
        <authorList>
            <person name="Hirooka S."/>
            <person name="Miyagishima S.Y."/>
        </authorList>
    </citation>
    <scope>NUCLEOTIDE SEQUENCE</scope>
    <source>
        <strain evidence="1">NBRC 102759</strain>
    </source>
</reference>
<dbReference type="Pfam" id="PF14196">
    <property type="entry name" value="ATC_hydrolase"/>
    <property type="match status" value="1"/>
</dbReference>
<evidence type="ECO:0000313" key="1">
    <source>
        <dbReference type="EMBL" id="GJQ08801.1"/>
    </source>
</evidence>
<gene>
    <name evidence="1" type="ORF">GpartN1_g592.t1</name>
</gene>
<accession>A0A9C7UMZ2</accession>
<comment type="caution">
    <text evidence="1">The sequence shown here is derived from an EMBL/GenBank/DDBJ whole genome shotgun (WGS) entry which is preliminary data.</text>
</comment>
<dbReference type="EMBL" id="BQMJ01000004">
    <property type="protein sequence ID" value="GJQ08801.1"/>
    <property type="molecule type" value="Genomic_DNA"/>
</dbReference>
<reference evidence="1" key="1">
    <citation type="journal article" date="2022" name="Proc. Natl. Acad. Sci. U.S.A.">
        <title>Life cycle and functional genomics of the unicellular red alga Galdieria for elucidating algal and plant evolution and industrial use.</title>
        <authorList>
            <person name="Hirooka S."/>
            <person name="Itabashi T."/>
            <person name="Ichinose T.M."/>
            <person name="Onuma R."/>
            <person name="Fujiwara T."/>
            <person name="Yamashita S."/>
            <person name="Jong L.W."/>
            <person name="Tomita R."/>
            <person name="Iwane A.H."/>
            <person name="Miyagishima S.Y."/>
        </authorList>
    </citation>
    <scope>NUCLEOTIDE SEQUENCE</scope>
    <source>
        <strain evidence="1">NBRC 102759</strain>
    </source>
</reference>
<dbReference type="Proteomes" id="UP001061958">
    <property type="component" value="Unassembled WGS sequence"/>
</dbReference>